<keyword evidence="2" id="KW-1185">Reference proteome</keyword>
<evidence type="ECO:0008006" key="3">
    <source>
        <dbReference type="Google" id="ProtNLM"/>
    </source>
</evidence>
<organism evidence="1 2">
    <name type="scientific">Nonomuraea antimicrobica</name>
    <dbReference type="NCBI Taxonomy" id="561173"/>
    <lineage>
        <taxon>Bacteria</taxon>
        <taxon>Bacillati</taxon>
        <taxon>Actinomycetota</taxon>
        <taxon>Actinomycetes</taxon>
        <taxon>Streptosporangiales</taxon>
        <taxon>Streptosporangiaceae</taxon>
        <taxon>Nonomuraea</taxon>
    </lineage>
</organism>
<accession>A0ABP7CSE6</accession>
<comment type="caution">
    <text evidence="1">The sequence shown here is derived from an EMBL/GenBank/DDBJ whole genome shotgun (WGS) entry which is preliminary data.</text>
</comment>
<sequence length="501" mass="53337">MAPAEEMCAGRLLSVGLIKEIELVNSRLEGERIPVARLRALWTALKARPLLLVPVWVWRWLVPVAAGGAVGAVVAALVPDVLPAVAAGLVAGGVAVALQTAEPDGSLAPLADEELHRLVAEVAAELGVRRPRRVCAWARPDALAVRVAPWRDELRLGLPYLTEMHRDELRAVVAFELALLALRRSPLAYALHRWWLTDSWRWRTVPDEVEAAVDGMFRSADAAAARVAGVPGCASALLRGGLITNSFIWFAGWYGGMAVMAGGFSPDLYANWRWKARHDGLLTAFVRTVAQADSSASPTGRIAAVTGEEPATVAARIAALTAADVAAPMMGVVVGERPAATADGVGVQTADAGSAVLAGGLPEQVETRLARAWTREVHTRPAARAVPLREVPDRTWDEVYEGERAEVLAAARVLLGRREATSQDVVDLARAGRAGELAWDHLGSLCSHGDPAVCVLYPVLHRQLREAGHAYAHPLARRILIAPDGTRVDVAAHAAEIAAAT</sequence>
<gene>
    <name evidence="1" type="ORF">GCM10022224_069520</name>
</gene>
<proteinExistence type="predicted"/>
<name>A0ABP7CSE6_9ACTN</name>
<dbReference type="Proteomes" id="UP001500902">
    <property type="component" value="Unassembled WGS sequence"/>
</dbReference>
<dbReference type="EMBL" id="BAAAZP010000140">
    <property type="protein sequence ID" value="GAA3694082.1"/>
    <property type="molecule type" value="Genomic_DNA"/>
</dbReference>
<reference evidence="2" key="1">
    <citation type="journal article" date="2019" name="Int. J. Syst. Evol. Microbiol.">
        <title>The Global Catalogue of Microorganisms (GCM) 10K type strain sequencing project: providing services to taxonomists for standard genome sequencing and annotation.</title>
        <authorList>
            <consortium name="The Broad Institute Genomics Platform"/>
            <consortium name="The Broad Institute Genome Sequencing Center for Infectious Disease"/>
            <person name="Wu L."/>
            <person name="Ma J."/>
        </authorList>
    </citation>
    <scope>NUCLEOTIDE SEQUENCE [LARGE SCALE GENOMIC DNA]</scope>
    <source>
        <strain evidence="2">JCM 16904</strain>
    </source>
</reference>
<evidence type="ECO:0000313" key="2">
    <source>
        <dbReference type="Proteomes" id="UP001500902"/>
    </source>
</evidence>
<protein>
    <recommendedName>
        <fullName evidence="3">Zn-dependent protease with chaperone function</fullName>
    </recommendedName>
</protein>
<evidence type="ECO:0000313" key="1">
    <source>
        <dbReference type="EMBL" id="GAA3694082.1"/>
    </source>
</evidence>